<dbReference type="EMBL" id="OZ021736">
    <property type="protein sequence ID" value="CAK9316331.1"/>
    <property type="molecule type" value="Genomic_DNA"/>
</dbReference>
<dbReference type="Gene3D" id="1.10.600.10">
    <property type="entry name" value="Farnesyl Diphosphate Synthase"/>
    <property type="match status" value="3"/>
</dbReference>
<keyword evidence="2" id="KW-0479">Metal-binding</keyword>
<feature type="domain" description="Terpene synthase metal-binding" evidence="5">
    <location>
        <begin position="213"/>
        <end position="252"/>
    </location>
</feature>
<dbReference type="PANTHER" id="PTHR31225:SF9">
    <property type="entry name" value="TERPENE SYNTHASE 10"/>
    <property type="match status" value="1"/>
</dbReference>
<organism evidence="6 7">
    <name type="scientific">Citrullus colocynthis</name>
    <name type="common">colocynth</name>
    <dbReference type="NCBI Taxonomy" id="252529"/>
    <lineage>
        <taxon>Eukaryota</taxon>
        <taxon>Viridiplantae</taxon>
        <taxon>Streptophyta</taxon>
        <taxon>Embryophyta</taxon>
        <taxon>Tracheophyta</taxon>
        <taxon>Spermatophyta</taxon>
        <taxon>Magnoliopsida</taxon>
        <taxon>eudicotyledons</taxon>
        <taxon>Gunneridae</taxon>
        <taxon>Pentapetalae</taxon>
        <taxon>rosids</taxon>
        <taxon>fabids</taxon>
        <taxon>Cucurbitales</taxon>
        <taxon>Cucurbitaceae</taxon>
        <taxon>Benincaseae</taxon>
        <taxon>Citrullus</taxon>
    </lineage>
</organism>
<evidence type="ECO:0000259" key="5">
    <source>
        <dbReference type="Pfam" id="PF03936"/>
    </source>
</evidence>
<evidence type="ECO:0000313" key="6">
    <source>
        <dbReference type="EMBL" id="CAK9316331.1"/>
    </source>
</evidence>
<dbReference type="Pfam" id="PF03936">
    <property type="entry name" value="Terpene_synth_C"/>
    <property type="match status" value="3"/>
</dbReference>
<reference evidence="6 7" key="1">
    <citation type="submission" date="2024-03" db="EMBL/GenBank/DDBJ databases">
        <authorList>
            <person name="Gkanogiannis A."/>
            <person name="Becerra Lopez-Lavalle L."/>
        </authorList>
    </citation>
    <scope>NUCLEOTIDE SEQUENCE [LARGE SCALE GENOMIC DNA]</scope>
</reference>
<feature type="domain" description="Terpene synthase metal-binding" evidence="5">
    <location>
        <begin position="253"/>
        <end position="293"/>
    </location>
</feature>
<protein>
    <submittedName>
        <fullName evidence="6">Uncharacterized protein</fullName>
    </submittedName>
</protein>
<accession>A0ABP0Y9T9</accession>
<proteinExistence type="predicted"/>
<gene>
    <name evidence="6" type="ORF">CITCOLO1_LOCUS8192</name>
</gene>
<dbReference type="SUPFAM" id="SSF48239">
    <property type="entry name" value="Terpenoid cyclases/Protein prenyltransferases"/>
    <property type="match status" value="1"/>
</dbReference>
<dbReference type="InterPro" id="IPR005630">
    <property type="entry name" value="Terpene_synthase_metal-bd"/>
</dbReference>
<keyword evidence="7" id="KW-1185">Reference proteome</keyword>
<comment type="cofactor">
    <cofactor evidence="1">
        <name>Mg(2+)</name>
        <dbReference type="ChEBI" id="CHEBI:18420"/>
    </cofactor>
</comment>
<dbReference type="Proteomes" id="UP001642487">
    <property type="component" value="Chromosome 2"/>
</dbReference>
<sequence length="347" mass="40917">MDETKSFNLHLYEDIKGILCLYEASFLSIEGENILETTKSFTMEYLEKYIRTSKNVDEAAIIKHALELPLHWRISRLETRWFIDIYERKVDINPILLEFAKLDFNTVQSIHQQDLKYASNWWKSIGLGEKLRFARDRMMESFLWTVGIGFEPQLSYYRRMSTKDNALITIIDDVYDVYGTFDELQLFTNAVERWDVGAVDQLMSFHTLRKQYEWVDLCKSYMLEAKWYYTNYKPTLEEYLDNAWISISGPVIRDELERGDVPKSIQCYMNDTGALESNAREHIKHLIDETWKKLNKVEVFMEGAKNLARMVQCMYQHGDGHGIGHQETKNRVMSLLIQPISIHPLSE</sequence>
<feature type="domain" description="Terpene synthase N-terminal" evidence="4">
    <location>
        <begin position="2"/>
        <end position="66"/>
    </location>
</feature>
<dbReference type="SUPFAM" id="SSF48576">
    <property type="entry name" value="Terpenoid synthases"/>
    <property type="match status" value="1"/>
</dbReference>
<dbReference type="Gene3D" id="1.50.10.130">
    <property type="entry name" value="Terpene synthase, N-terminal domain"/>
    <property type="match status" value="1"/>
</dbReference>
<dbReference type="InterPro" id="IPR008930">
    <property type="entry name" value="Terpenoid_cyclase/PrenylTrfase"/>
</dbReference>
<dbReference type="Pfam" id="PF01397">
    <property type="entry name" value="Terpene_synth"/>
    <property type="match status" value="1"/>
</dbReference>
<feature type="domain" description="Terpene synthase metal-binding" evidence="5">
    <location>
        <begin position="123"/>
        <end position="202"/>
    </location>
</feature>
<evidence type="ECO:0000256" key="2">
    <source>
        <dbReference type="ARBA" id="ARBA00022723"/>
    </source>
</evidence>
<dbReference type="InterPro" id="IPR036965">
    <property type="entry name" value="Terpene_synth_N_sf"/>
</dbReference>
<keyword evidence="3" id="KW-0460">Magnesium</keyword>
<dbReference type="InterPro" id="IPR001906">
    <property type="entry name" value="Terpene_synth_N"/>
</dbReference>
<evidence type="ECO:0000256" key="3">
    <source>
        <dbReference type="ARBA" id="ARBA00022842"/>
    </source>
</evidence>
<name>A0ABP0Y9T9_9ROSI</name>
<dbReference type="InterPro" id="IPR050148">
    <property type="entry name" value="Terpene_synthase-like"/>
</dbReference>
<evidence type="ECO:0000256" key="1">
    <source>
        <dbReference type="ARBA" id="ARBA00001946"/>
    </source>
</evidence>
<evidence type="ECO:0000313" key="7">
    <source>
        <dbReference type="Proteomes" id="UP001642487"/>
    </source>
</evidence>
<evidence type="ECO:0000259" key="4">
    <source>
        <dbReference type="Pfam" id="PF01397"/>
    </source>
</evidence>
<dbReference type="InterPro" id="IPR008949">
    <property type="entry name" value="Isoprenoid_synthase_dom_sf"/>
</dbReference>
<dbReference type="PANTHER" id="PTHR31225">
    <property type="entry name" value="OS04G0344100 PROTEIN-RELATED"/>
    <property type="match status" value="1"/>
</dbReference>